<proteinExistence type="predicted"/>
<dbReference type="SUPFAM" id="SSF54292">
    <property type="entry name" value="2Fe-2S ferredoxin-like"/>
    <property type="match status" value="1"/>
</dbReference>
<dbReference type="Gene3D" id="3.10.20.30">
    <property type="match status" value="1"/>
</dbReference>
<dbReference type="InterPro" id="IPR012675">
    <property type="entry name" value="Beta-grasp_dom_sf"/>
</dbReference>
<feature type="domain" description="2Fe-2S ferredoxin-type" evidence="1">
    <location>
        <begin position="21"/>
        <end position="106"/>
    </location>
</feature>
<protein>
    <submittedName>
        <fullName evidence="2">2Fe-2S iron-sulfur cluster binding domain-containing protein</fullName>
    </submittedName>
</protein>
<name>A0ABW3FNM4_9PSEU</name>
<accession>A0ABW3FNM4</accession>
<dbReference type="PANTHER" id="PTHR30212">
    <property type="entry name" value="PROTEIN YIIM"/>
    <property type="match status" value="1"/>
</dbReference>
<comment type="caution">
    <text evidence="2">The sequence shown here is derived from an EMBL/GenBank/DDBJ whole genome shotgun (WGS) entry which is preliminary data.</text>
</comment>
<dbReference type="PROSITE" id="PS00197">
    <property type="entry name" value="2FE2S_FER_1"/>
    <property type="match status" value="1"/>
</dbReference>
<evidence type="ECO:0000259" key="1">
    <source>
        <dbReference type="PROSITE" id="PS51085"/>
    </source>
</evidence>
<dbReference type="PROSITE" id="PS51085">
    <property type="entry name" value="2FE2S_FER_2"/>
    <property type="match status" value="1"/>
</dbReference>
<dbReference type="InterPro" id="IPR001041">
    <property type="entry name" value="2Fe-2S_ferredoxin-type"/>
</dbReference>
<dbReference type="InterPro" id="IPR006058">
    <property type="entry name" value="2Fe2S_fd_BS"/>
</dbReference>
<evidence type="ECO:0000313" key="2">
    <source>
        <dbReference type="EMBL" id="MFD0920131.1"/>
    </source>
</evidence>
<dbReference type="CDD" id="cd00207">
    <property type="entry name" value="fer2"/>
    <property type="match status" value="1"/>
</dbReference>
<dbReference type="InterPro" id="IPR036010">
    <property type="entry name" value="2Fe-2S_ferredoxin-like_sf"/>
</dbReference>
<dbReference type="PANTHER" id="PTHR30212:SF2">
    <property type="entry name" value="PROTEIN YIIM"/>
    <property type="match status" value="1"/>
</dbReference>
<sequence length="106" mass="11312">MAAEDSWAWPVPEAPTASGSFEVVLTRSGVRLTVPEHEALLDVLEAAGIELDNSCRAGICGTCAVGVVSGEPDHRDDVLTDEERERGTIMLPCVSRSHGRVLVLDL</sequence>
<dbReference type="InterPro" id="IPR052353">
    <property type="entry name" value="Benzoxazolinone_Detox_Enz"/>
</dbReference>
<dbReference type="Pfam" id="PF00111">
    <property type="entry name" value="Fer2"/>
    <property type="match status" value="1"/>
</dbReference>
<dbReference type="EMBL" id="JBHTIW010000005">
    <property type="protein sequence ID" value="MFD0920131.1"/>
    <property type="molecule type" value="Genomic_DNA"/>
</dbReference>
<keyword evidence="3" id="KW-1185">Reference proteome</keyword>
<organism evidence="2 3">
    <name type="scientific">Saccharopolyspora rosea</name>
    <dbReference type="NCBI Taxonomy" id="524884"/>
    <lineage>
        <taxon>Bacteria</taxon>
        <taxon>Bacillati</taxon>
        <taxon>Actinomycetota</taxon>
        <taxon>Actinomycetes</taxon>
        <taxon>Pseudonocardiales</taxon>
        <taxon>Pseudonocardiaceae</taxon>
        <taxon>Saccharopolyspora</taxon>
    </lineage>
</organism>
<evidence type="ECO:0000313" key="3">
    <source>
        <dbReference type="Proteomes" id="UP001597018"/>
    </source>
</evidence>
<reference evidence="3" key="1">
    <citation type="journal article" date="2019" name="Int. J. Syst. Evol. Microbiol.">
        <title>The Global Catalogue of Microorganisms (GCM) 10K type strain sequencing project: providing services to taxonomists for standard genome sequencing and annotation.</title>
        <authorList>
            <consortium name="The Broad Institute Genomics Platform"/>
            <consortium name="The Broad Institute Genome Sequencing Center for Infectious Disease"/>
            <person name="Wu L."/>
            <person name="Ma J."/>
        </authorList>
    </citation>
    <scope>NUCLEOTIDE SEQUENCE [LARGE SCALE GENOMIC DNA]</scope>
    <source>
        <strain evidence="3">CCUG 56401</strain>
    </source>
</reference>
<dbReference type="RefSeq" id="WP_317630336.1">
    <property type="nucleotide sequence ID" value="NZ_BAABLT010000020.1"/>
</dbReference>
<gene>
    <name evidence="2" type="ORF">ACFQ16_10295</name>
</gene>
<dbReference type="Proteomes" id="UP001597018">
    <property type="component" value="Unassembled WGS sequence"/>
</dbReference>